<feature type="transmembrane region" description="Helical" evidence="1">
    <location>
        <begin position="88"/>
        <end position="121"/>
    </location>
</feature>
<evidence type="ECO:0000256" key="1">
    <source>
        <dbReference type="SAM" id="Phobius"/>
    </source>
</evidence>
<dbReference type="AlphaFoldDB" id="A0A5B9PFQ6"/>
<keyword evidence="1" id="KW-1133">Transmembrane helix</keyword>
<proteinExistence type="predicted"/>
<dbReference type="RefSeq" id="WP_075084231.1">
    <property type="nucleotide sequence ID" value="NZ_CP042912.1"/>
</dbReference>
<evidence type="ECO:0008006" key="4">
    <source>
        <dbReference type="Google" id="ProtNLM"/>
    </source>
</evidence>
<keyword evidence="1" id="KW-0812">Transmembrane</keyword>
<dbReference type="Proteomes" id="UP000322214">
    <property type="component" value="Chromosome"/>
</dbReference>
<gene>
    <name evidence="2" type="ORF">MFFC18_50570</name>
</gene>
<organism evidence="2 3">
    <name type="scientific">Mariniblastus fucicola</name>
    <dbReference type="NCBI Taxonomy" id="980251"/>
    <lineage>
        <taxon>Bacteria</taxon>
        <taxon>Pseudomonadati</taxon>
        <taxon>Planctomycetota</taxon>
        <taxon>Planctomycetia</taxon>
        <taxon>Pirellulales</taxon>
        <taxon>Pirellulaceae</taxon>
        <taxon>Mariniblastus</taxon>
    </lineage>
</organism>
<protein>
    <recommendedName>
        <fullName evidence="4">DUF4190 domain-containing protein</fullName>
    </recommendedName>
</protein>
<evidence type="ECO:0000313" key="3">
    <source>
        <dbReference type="Proteomes" id="UP000322214"/>
    </source>
</evidence>
<sequence length="286" mass="32032">MNCPNCQSYLLVEVFGNSNPIRCAACGNVSIPPNKAATQVNRFAWRSFWLGLSSIVLLFLTGIPAIWYGVRSLLQMRFARAQKSDRKAAVAGVALGVIFGIIGTGFVTIVGGVIILMMMMIEDTKDPARIEEILATIGSIDLPEDFEPVEANRLQNQFRRIDWRDGSSAEDALGRIRLVEAIRETQIGGVQISRPKVSFKLHPDIDVDHDSTATETLSWHFAGQERDVLRTTEPAKDGPFQVVRYFASTDDEEEKETFVLVMSVRKDGKYSDEDVRKLFESFKPKR</sequence>
<dbReference type="KEGG" id="mff:MFFC18_50570"/>
<feature type="transmembrane region" description="Helical" evidence="1">
    <location>
        <begin position="48"/>
        <end position="68"/>
    </location>
</feature>
<reference evidence="2 3" key="1">
    <citation type="submission" date="2019-08" db="EMBL/GenBank/DDBJ databases">
        <title>Deep-cultivation of Planctomycetes and their phenomic and genomic characterization uncovers novel biology.</title>
        <authorList>
            <person name="Wiegand S."/>
            <person name="Jogler M."/>
            <person name="Boedeker C."/>
            <person name="Pinto D."/>
            <person name="Vollmers J."/>
            <person name="Rivas-Marin E."/>
            <person name="Kohn T."/>
            <person name="Peeters S.H."/>
            <person name="Heuer A."/>
            <person name="Rast P."/>
            <person name="Oberbeckmann S."/>
            <person name="Bunk B."/>
            <person name="Jeske O."/>
            <person name="Meyerdierks A."/>
            <person name="Storesund J.E."/>
            <person name="Kallscheuer N."/>
            <person name="Luecker S."/>
            <person name="Lage O.M."/>
            <person name="Pohl T."/>
            <person name="Merkel B.J."/>
            <person name="Hornburger P."/>
            <person name="Mueller R.-W."/>
            <person name="Bruemmer F."/>
            <person name="Labrenz M."/>
            <person name="Spormann A.M."/>
            <person name="Op den Camp H."/>
            <person name="Overmann J."/>
            <person name="Amann R."/>
            <person name="Jetten M.S.M."/>
            <person name="Mascher T."/>
            <person name="Medema M.H."/>
            <person name="Devos D.P."/>
            <person name="Kaster A.-K."/>
            <person name="Ovreas L."/>
            <person name="Rohde M."/>
            <person name="Galperin M.Y."/>
            <person name="Jogler C."/>
        </authorList>
    </citation>
    <scope>NUCLEOTIDE SEQUENCE [LARGE SCALE GENOMIC DNA]</scope>
    <source>
        <strain evidence="2 3">FC18</strain>
    </source>
</reference>
<accession>A0A5B9PFQ6</accession>
<keyword evidence="1" id="KW-0472">Membrane</keyword>
<name>A0A5B9PFQ6_9BACT</name>
<dbReference type="EMBL" id="CP042912">
    <property type="protein sequence ID" value="QEG25134.1"/>
    <property type="molecule type" value="Genomic_DNA"/>
</dbReference>
<keyword evidence="3" id="KW-1185">Reference proteome</keyword>
<evidence type="ECO:0000313" key="2">
    <source>
        <dbReference type="EMBL" id="QEG25134.1"/>
    </source>
</evidence>
<dbReference type="STRING" id="980251.GCA_001642875_01435"/>